<organism evidence="4 5">
    <name type="scientific">Streptomyces hoynatensis</name>
    <dbReference type="NCBI Taxonomy" id="1141874"/>
    <lineage>
        <taxon>Bacteria</taxon>
        <taxon>Bacillati</taxon>
        <taxon>Actinomycetota</taxon>
        <taxon>Actinomycetes</taxon>
        <taxon>Kitasatosporales</taxon>
        <taxon>Streptomycetaceae</taxon>
        <taxon>Streptomyces</taxon>
    </lineage>
</organism>
<keyword evidence="5" id="KW-1185">Reference proteome</keyword>
<proteinExistence type="inferred from homology"/>
<gene>
    <name evidence="4" type="ORF">D7294_02180</name>
</gene>
<protein>
    <submittedName>
        <fullName evidence="4">Alpha/beta hydrolase</fullName>
    </submittedName>
</protein>
<dbReference type="InterPro" id="IPR050266">
    <property type="entry name" value="AB_hydrolase_sf"/>
</dbReference>
<dbReference type="Gene3D" id="3.40.50.1820">
    <property type="entry name" value="alpha/beta hydrolase"/>
    <property type="match status" value="1"/>
</dbReference>
<evidence type="ECO:0000256" key="1">
    <source>
        <dbReference type="ARBA" id="ARBA00010088"/>
    </source>
</evidence>
<keyword evidence="2 4" id="KW-0378">Hydrolase</keyword>
<dbReference type="PANTHER" id="PTHR43798:SF33">
    <property type="entry name" value="HYDROLASE, PUTATIVE (AFU_ORTHOLOGUE AFUA_2G14860)-RELATED"/>
    <property type="match status" value="1"/>
</dbReference>
<dbReference type="PRINTS" id="PR00111">
    <property type="entry name" value="ABHYDROLASE"/>
</dbReference>
<dbReference type="PRINTS" id="PR00793">
    <property type="entry name" value="PROAMNOPTASE"/>
</dbReference>
<feature type="domain" description="AB hydrolase-1" evidence="3">
    <location>
        <begin position="26"/>
        <end position="265"/>
    </location>
</feature>
<dbReference type="GO" id="GO:0004177">
    <property type="term" value="F:aminopeptidase activity"/>
    <property type="evidence" value="ECO:0007669"/>
    <property type="project" value="UniProtKB-EC"/>
</dbReference>
<dbReference type="Proteomes" id="UP000272474">
    <property type="component" value="Unassembled WGS sequence"/>
</dbReference>
<dbReference type="InterPro" id="IPR029058">
    <property type="entry name" value="AB_hydrolase_fold"/>
</dbReference>
<evidence type="ECO:0000313" key="5">
    <source>
        <dbReference type="Proteomes" id="UP000272474"/>
    </source>
</evidence>
<dbReference type="SUPFAM" id="SSF53474">
    <property type="entry name" value="alpha/beta-Hydrolases"/>
    <property type="match status" value="1"/>
</dbReference>
<evidence type="ECO:0000256" key="2">
    <source>
        <dbReference type="ARBA" id="ARBA00022801"/>
    </source>
</evidence>
<comment type="similarity">
    <text evidence="1">Belongs to the peptidase S33 family.</text>
</comment>
<dbReference type="GO" id="GO:0006508">
    <property type="term" value="P:proteolysis"/>
    <property type="evidence" value="ECO:0007669"/>
    <property type="project" value="InterPro"/>
</dbReference>
<dbReference type="Pfam" id="PF00561">
    <property type="entry name" value="Abhydrolase_1"/>
    <property type="match status" value="1"/>
</dbReference>
<evidence type="ECO:0000313" key="4">
    <source>
        <dbReference type="EMBL" id="RKN47014.1"/>
    </source>
</evidence>
<comment type="caution">
    <text evidence="4">The sequence shown here is derived from an EMBL/GenBank/DDBJ whole genome shotgun (WGS) entry which is preliminary data.</text>
</comment>
<reference evidence="4 5" key="1">
    <citation type="journal article" date="2014" name="Int. J. Syst. Evol. Microbiol.">
        <title>Streptomyces hoynatensis sp. nov., isolated from deep marine sediment.</title>
        <authorList>
            <person name="Veyisoglu A."/>
            <person name="Sahin N."/>
        </authorList>
    </citation>
    <scope>NUCLEOTIDE SEQUENCE [LARGE SCALE GENOMIC DNA]</scope>
    <source>
        <strain evidence="4 5">KCTC 29097</strain>
    </source>
</reference>
<dbReference type="GO" id="GO:0016020">
    <property type="term" value="C:membrane"/>
    <property type="evidence" value="ECO:0007669"/>
    <property type="project" value="TreeGrafter"/>
</dbReference>
<accession>A0A3A9ZH36</accession>
<dbReference type="PANTHER" id="PTHR43798">
    <property type="entry name" value="MONOACYLGLYCEROL LIPASE"/>
    <property type="match status" value="1"/>
</dbReference>
<name>A0A3A9ZH36_9ACTN</name>
<dbReference type="AlphaFoldDB" id="A0A3A9ZH36"/>
<evidence type="ECO:0000259" key="3">
    <source>
        <dbReference type="Pfam" id="PF00561"/>
    </source>
</evidence>
<dbReference type="InterPro" id="IPR002410">
    <property type="entry name" value="Peptidase_S33"/>
</dbReference>
<dbReference type="InterPro" id="IPR000073">
    <property type="entry name" value="AB_hydrolase_1"/>
</dbReference>
<dbReference type="EMBL" id="RBAL01000001">
    <property type="protein sequence ID" value="RKN47014.1"/>
    <property type="molecule type" value="Genomic_DNA"/>
</dbReference>
<sequence>MVRVRLADADIHFTAATRRPWEQPRPVLLGLHGGPGIDGGQLRHFLAPQQEWATVIVPDQRGHGRSSRSTPAHWTLTRWAEDVREFVDALGLEDVILLGTSFGGFVVQRFLADHPGVVRGGVVVGSSPRRATPGEIVARYRDLGGEEPARVMARVLSDPSPRNEAEWARVCAPFSRLRPPDEALGRIVRERVETPEVNAHFMATFDDLDLRADLAAVREPILVLAGARDPLTPPGVAAEIGRHSGAAVTFHLVEGASHQVLWDRPEEADGLLRAFARSLGLPAHPG</sequence>